<sequence length="138" mass="15488">MDNNLFREKSVKKLSSPENLSEYLRVTTPAMWVILIGIMVGVIGLYIWSYFMTINSYAYGDGVVRNGILTVTYEENSTAQYVKDDMDVIIGGVRMPIDSIGKDDNGKIISVSKTDFPDGDYAAKASYKQTRMISMLFN</sequence>
<name>E0S170_BUTPB</name>
<gene>
    <name evidence="2" type="ordered locus">bpr_I0802</name>
</gene>
<proteinExistence type="predicted"/>
<keyword evidence="1" id="KW-0472">Membrane</keyword>
<accession>E0S170</accession>
<dbReference type="RefSeq" id="WP_013280201.1">
    <property type="nucleotide sequence ID" value="NC_014387.1"/>
</dbReference>
<evidence type="ECO:0000313" key="3">
    <source>
        <dbReference type="Proteomes" id="UP000001299"/>
    </source>
</evidence>
<feature type="transmembrane region" description="Helical" evidence="1">
    <location>
        <begin position="30"/>
        <end position="51"/>
    </location>
</feature>
<dbReference type="KEGG" id="bpb:bpr_I0802"/>
<dbReference type="EMBL" id="CP001810">
    <property type="protein sequence ID" value="ADL33545.1"/>
    <property type="molecule type" value="Genomic_DNA"/>
</dbReference>
<dbReference type="STRING" id="515622.bpr_I0802"/>
<evidence type="ECO:0000256" key="1">
    <source>
        <dbReference type="SAM" id="Phobius"/>
    </source>
</evidence>
<dbReference type="eggNOG" id="COG0845">
    <property type="taxonomic scope" value="Bacteria"/>
</dbReference>
<keyword evidence="1" id="KW-1133">Transmembrane helix</keyword>
<keyword evidence="1" id="KW-0812">Transmembrane</keyword>
<organism evidence="2 3">
    <name type="scientific">Butyrivibrio proteoclasticus (strain ATCC 51982 / DSM 14932 / B316)</name>
    <name type="common">Clostridium proteoclasticum</name>
    <dbReference type="NCBI Taxonomy" id="515622"/>
    <lineage>
        <taxon>Bacteria</taxon>
        <taxon>Bacillati</taxon>
        <taxon>Bacillota</taxon>
        <taxon>Clostridia</taxon>
        <taxon>Lachnospirales</taxon>
        <taxon>Lachnospiraceae</taxon>
        <taxon>Butyrivibrio</taxon>
    </lineage>
</organism>
<evidence type="ECO:0000313" key="2">
    <source>
        <dbReference type="EMBL" id="ADL33545.1"/>
    </source>
</evidence>
<protein>
    <submittedName>
        <fullName evidence="2">Uncharacterized protein</fullName>
    </submittedName>
</protein>
<keyword evidence="3" id="KW-1185">Reference proteome</keyword>
<dbReference type="AlphaFoldDB" id="E0S170"/>
<reference evidence="2 3" key="1">
    <citation type="journal article" date="2010" name="PLoS ONE">
        <title>The glycobiome of the rumen bacterium Butyrivibrio proteoclasticus B316(T) highlights adaptation to a polysaccharide-rich environment.</title>
        <authorList>
            <person name="Kelly W.J."/>
            <person name="Leahy S.C."/>
            <person name="Altermann E."/>
            <person name="Yeoman C.J."/>
            <person name="Dunne J.C."/>
            <person name="Kong Z."/>
            <person name="Pacheco D.M."/>
            <person name="Li D."/>
            <person name="Noel S.J."/>
            <person name="Moon C.D."/>
            <person name="Cookson A.L."/>
            <person name="Attwood G.T."/>
        </authorList>
    </citation>
    <scope>NUCLEOTIDE SEQUENCE [LARGE SCALE GENOMIC DNA]</scope>
    <source>
        <strain evidence="3">ATCC 51982 / DSM 14932 / B316</strain>
    </source>
</reference>
<dbReference type="HOGENOM" id="CLU_1851414_0_0_9"/>
<dbReference type="Proteomes" id="UP000001299">
    <property type="component" value="Chromosome 1"/>
</dbReference>